<dbReference type="InParanoid" id="A0A1C4UB77"/>
<protein>
    <recommendedName>
        <fullName evidence="1">DUF2087 domain-containing protein</fullName>
    </recommendedName>
</protein>
<proteinExistence type="predicted"/>
<dbReference type="Pfam" id="PF09860">
    <property type="entry name" value="DUF2087"/>
    <property type="match status" value="1"/>
</dbReference>
<name>A0A1C4UB77_MICEC</name>
<evidence type="ECO:0000313" key="3">
    <source>
        <dbReference type="Proteomes" id="UP000198253"/>
    </source>
</evidence>
<dbReference type="Proteomes" id="UP000198253">
    <property type="component" value="Chromosome I"/>
</dbReference>
<organism evidence="2 3">
    <name type="scientific">Micromonospora echinospora</name>
    <name type="common">Micromonospora purpurea</name>
    <dbReference type="NCBI Taxonomy" id="1877"/>
    <lineage>
        <taxon>Bacteria</taxon>
        <taxon>Bacillati</taxon>
        <taxon>Actinomycetota</taxon>
        <taxon>Actinomycetes</taxon>
        <taxon>Micromonosporales</taxon>
        <taxon>Micromonosporaceae</taxon>
        <taxon>Micromonospora</taxon>
    </lineage>
</organism>
<evidence type="ECO:0000259" key="1">
    <source>
        <dbReference type="Pfam" id="PF09860"/>
    </source>
</evidence>
<keyword evidence="3" id="KW-1185">Reference proteome</keyword>
<dbReference type="EMBL" id="LT607413">
    <property type="protein sequence ID" value="SCE68907.1"/>
    <property type="molecule type" value="Genomic_DNA"/>
</dbReference>
<evidence type="ECO:0000313" key="2">
    <source>
        <dbReference type="EMBL" id="SCE68907.1"/>
    </source>
</evidence>
<dbReference type="AlphaFoldDB" id="A0A1C4UB77"/>
<accession>A0A1C4UB77</accession>
<reference evidence="3" key="1">
    <citation type="submission" date="2016-06" db="EMBL/GenBank/DDBJ databases">
        <authorList>
            <person name="Varghese N."/>
            <person name="Submissions Spin"/>
        </authorList>
    </citation>
    <scope>NUCLEOTIDE SEQUENCE [LARGE SCALE GENOMIC DNA]</scope>
    <source>
        <strain evidence="3">DSM 43816</strain>
    </source>
</reference>
<dbReference type="RefSeq" id="WP_231931559.1">
    <property type="nucleotide sequence ID" value="NZ_LT607413.1"/>
</dbReference>
<gene>
    <name evidence="2" type="ORF">GA0070618_0175</name>
</gene>
<dbReference type="InterPro" id="IPR018656">
    <property type="entry name" value="DUF2087"/>
</dbReference>
<feature type="domain" description="DUF2087" evidence="1">
    <location>
        <begin position="98"/>
        <end position="168"/>
    </location>
</feature>
<sequence>MTPETVVRLMAEPDRLRVLGAVALGAVTPDAVVAASGVGAKAALLALRRLREQELVVAEGDVLRVDYDRLRQLARATSPVADGPGGEVGFRPFLRGDRLVSLPAQQGRRRDLLRHVAERSFTPGVDYPEAAVNERLRAWCDGGEVDHVTIRRYLVDLRILSRADGVYRLGPEPAGEPGRAERHVRAMGLS</sequence>